<dbReference type="InterPro" id="IPR036097">
    <property type="entry name" value="HisK_dim/P_sf"/>
</dbReference>
<dbReference type="SUPFAM" id="SSF47226">
    <property type="entry name" value="Histidine-containing phosphotransfer domain, HPT domain"/>
    <property type="match status" value="1"/>
</dbReference>
<dbReference type="InterPro" id="IPR000700">
    <property type="entry name" value="PAS-assoc_C"/>
</dbReference>
<gene>
    <name evidence="18" type="ORF">AB3G32_11305</name>
</gene>
<dbReference type="GO" id="GO:0000155">
    <property type="term" value="F:phosphorelay sensor kinase activity"/>
    <property type="evidence" value="ECO:0007669"/>
    <property type="project" value="InterPro"/>
</dbReference>
<dbReference type="InterPro" id="IPR001789">
    <property type="entry name" value="Sig_transdc_resp-reg_receiver"/>
</dbReference>
<dbReference type="InterPro" id="IPR005467">
    <property type="entry name" value="His_kinase_dom"/>
</dbReference>
<dbReference type="InterPro" id="IPR007891">
    <property type="entry name" value="CHASE3"/>
</dbReference>
<feature type="domain" description="PAS" evidence="16">
    <location>
        <begin position="525"/>
        <end position="580"/>
    </location>
</feature>
<comment type="subcellular location">
    <subcellularLocation>
        <location evidence="2">Cell membrane</location>
        <topology evidence="2">Multi-pass membrane protein</topology>
    </subcellularLocation>
</comment>
<evidence type="ECO:0000256" key="8">
    <source>
        <dbReference type="ARBA" id="ARBA00022840"/>
    </source>
</evidence>
<dbReference type="Pfam" id="PF05227">
    <property type="entry name" value="CHASE3"/>
    <property type="match status" value="1"/>
</dbReference>
<dbReference type="GO" id="GO:0005886">
    <property type="term" value="C:plasma membrane"/>
    <property type="evidence" value="ECO:0007669"/>
    <property type="project" value="UniProtKB-SubCell"/>
</dbReference>
<sequence length="1180" mass="133388">MKLISEKRFQLYSILIAIILAMVLAVFYYNNLKVKSTSDSTDLAQEILRKNDNVLLDILDIETGVRGYIISENSLFLETFNNAVKAMNRNLSALSVLTQNNPKQQQQVNSLKAKTAEKLILLRKLIDDRNIKLLNEEEKITILKNGKIITDEIKDIISDINYDEYNSLKLRKTENENSRQNSEVLFFLLLLLILVIFTLVFIIVKNLKIRNQELETFTASQKLLSNYSLSLIEASKDPLVTININGKITDMNEATVKITGVNREKLIGSDFLDYFTEPKMAQEVYQEVFAKGSVADSPLTIRHKNGKLTDVLFNGSVYKDDKGAVLGIVIVARDIAEQKWALDLRIANRELAFQNEEKEKRANELIIANKELAFQNEEKEKRANELIIANKELAFQNEEKEKRANELIIANKELAFQNEEKEKRANELIIANEELAFQNEEKEKRANELIIANEELLFQNNEKEKRAAELYLANKELIFQNDEKEKRAAELVIAGIELDFQNKEKEKQDIVNEELKSLSDSSKLASQYSLSLIEASRDPLVTINIEGKITDMNEATVKITGIDREKLIGTDFLDYFTEPQMAREVYQEVFAKGSVADSPLTLRHKDGKLTDVLFNGSVYKNELGNVLGVVVVARDITDQKRIETELIEAKVFAELATGIAEEEKRNAELSTLIAENAVKAKQQFLSNMSHEIRTPMNAIIGFTKVVLKTELSAKQKEYLTAIKMSGDALIVLINDILDLAKVDAGKMTFEKIPFKLKSSISSMLHLFETKIQEKNLKLVKEYDPSIPPIVIGDPVRLHQIILNLVSNAVKFTSKGKITVSVNLIDEDEENITIEFAVTDTGIGISKEKIATVFDNFQQATSGTSRIYGGTGLGLAIVKQLVEPQGGTINVESEVNVGTTFSFRLDFQKTNLDAEVNNEFLELDTEINNIKVLVVEDIALNQLLMKTLLDDFGFERDIAENGKIAIEKLQNNSYDIILMDLQMPVMNGFETTEYIRKTMNSQIPIVALTADVTTVDLAKCMAVGMNDYIAKPVDERLLYSKIVSIVKKTSSLKSDELEPKDIQKSIDLEYLKTRTKSNPELMMAMIDAYLQQTPPLITAMRESLKDKDWQLLKASVHKMIPSFSIMGISPKYEDMAKKVQDSALEHENIEEIGHLVLELETICTLSCKELEIEFNNIKNSN</sequence>
<evidence type="ECO:0000256" key="9">
    <source>
        <dbReference type="ARBA" id="ARBA00022989"/>
    </source>
</evidence>
<dbReference type="SUPFAM" id="SSF47384">
    <property type="entry name" value="Homodimeric domain of signal transducing histidine kinase"/>
    <property type="match status" value="1"/>
</dbReference>
<dbReference type="InterPro" id="IPR003594">
    <property type="entry name" value="HATPase_dom"/>
</dbReference>
<dbReference type="SMART" id="SM00387">
    <property type="entry name" value="HATPase_c"/>
    <property type="match status" value="1"/>
</dbReference>
<dbReference type="RefSeq" id="WP_369764852.1">
    <property type="nucleotide sequence ID" value="NZ_CP165627.1"/>
</dbReference>
<evidence type="ECO:0000256" key="13">
    <source>
        <dbReference type="SAM" id="Phobius"/>
    </source>
</evidence>
<keyword evidence="4" id="KW-1003">Cell membrane</keyword>
<dbReference type="NCBIfam" id="TIGR00229">
    <property type="entry name" value="sensory_box"/>
    <property type="match status" value="2"/>
</dbReference>
<evidence type="ECO:0000256" key="11">
    <source>
        <dbReference type="ARBA" id="ARBA00023136"/>
    </source>
</evidence>
<dbReference type="PANTHER" id="PTHR45339">
    <property type="entry name" value="HYBRID SIGNAL TRANSDUCTION HISTIDINE KINASE J"/>
    <property type="match status" value="1"/>
</dbReference>
<accession>A0AB39WG04</accession>
<feature type="domain" description="PAS" evidence="16">
    <location>
        <begin position="231"/>
        <end position="279"/>
    </location>
</feature>
<dbReference type="InterPro" id="IPR000014">
    <property type="entry name" value="PAS"/>
</dbReference>
<dbReference type="SMART" id="SM00086">
    <property type="entry name" value="PAC"/>
    <property type="match status" value="2"/>
</dbReference>
<keyword evidence="11 13" id="KW-0472">Membrane</keyword>
<feature type="domain" description="PAC" evidence="17">
    <location>
        <begin position="295"/>
        <end position="347"/>
    </location>
</feature>
<name>A0AB39WG04_9FLAO</name>
<dbReference type="InterPro" id="IPR001610">
    <property type="entry name" value="PAC"/>
</dbReference>
<dbReference type="SUPFAM" id="SSF55874">
    <property type="entry name" value="ATPase domain of HSP90 chaperone/DNA topoisomerase II/histidine kinase"/>
    <property type="match status" value="1"/>
</dbReference>
<keyword evidence="10" id="KW-0902">Two-component regulatory system</keyword>
<dbReference type="GO" id="GO:0006355">
    <property type="term" value="P:regulation of DNA-templated transcription"/>
    <property type="evidence" value="ECO:0007669"/>
    <property type="project" value="InterPro"/>
</dbReference>
<dbReference type="InterPro" id="IPR013767">
    <property type="entry name" value="PAS_fold"/>
</dbReference>
<dbReference type="EMBL" id="CP165627">
    <property type="protein sequence ID" value="XDV00916.1"/>
    <property type="molecule type" value="Genomic_DNA"/>
</dbReference>
<evidence type="ECO:0000256" key="3">
    <source>
        <dbReference type="ARBA" id="ARBA00012438"/>
    </source>
</evidence>
<protein>
    <recommendedName>
        <fullName evidence="3">histidine kinase</fullName>
        <ecNumber evidence="3">2.7.13.3</ecNumber>
    </recommendedName>
</protein>
<feature type="transmembrane region" description="Helical" evidence="13">
    <location>
        <begin position="184"/>
        <end position="204"/>
    </location>
</feature>
<dbReference type="CDD" id="cd19410">
    <property type="entry name" value="HK9-like_sensor"/>
    <property type="match status" value="1"/>
</dbReference>
<dbReference type="Gene3D" id="1.10.287.130">
    <property type="match status" value="1"/>
</dbReference>
<dbReference type="SMART" id="SM00091">
    <property type="entry name" value="PAS"/>
    <property type="match status" value="2"/>
</dbReference>
<feature type="domain" description="Response regulatory" evidence="15">
    <location>
        <begin position="930"/>
        <end position="1045"/>
    </location>
</feature>
<evidence type="ECO:0000256" key="7">
    <source>
        <dbReference type="ARBA" id="ARBA00022741"/>
    </source>
</evidence>
<dbReference type="PRINTS" id="PR00344">
    <property type="entry name" value="BCTRLSENSOR"/>
</dbReference>
<keyword evidence="9 13" id="KW-1133">Transmembrane helix</keyword>
<dbReference type="InterPro" id="IPR036890">
    <property type="entry name" value="HATPase_C_sf"/>
</dbReference>
<evidence type="ECO:0000259" key="17">
    <source>
        <dbReference type="PROSITE" id="PS50113"/>
    </source>
</evidence>
<dbReference type="Gene3D" id="1.20.120.160">
    <property type="entry name" value="HPT domain"/>
    <property type="match status" value="1"/>
</dbReference>
<feature type="modified residue" description="4-aspartylphosphate" evidence="12">
    <location>
        <position position="979"/>
    </location>
</feature>
<dbReference type="Pfam" id="PF02518">
    <property type="entry name" value="HATPase_c"/>
    <property type="match status" value="1"/>
</dbReference>
<dbReference type="InterPro" id="IPR003661">
    <property type="entry name" value="HisK_dim/P_dom"/>
</dbReference>
<dbReference type="GO" id="GO:0005524">
    <property type="term" value="F:ATP binding"/>
    <property type="evidence" value="ECO:0007669"/>
    <property type="project" value="UniProtKB-KW"/>
</dbReference>
<dbReference type="FunFam" id="3.30.565.10:FF:000010">
    <property type="entry name" value="Sensor histidine kinase RcsC"/>
    <property type="match status" value="1"/>
</dbReference>
<dbReference type="SUPFAM" id="SSF52172">
    <property type="entry name" value="CheY-like"/>
    <property type="match status" value="1"/>
</dbReference>
<dbReference type="SMART" id="SM00388">
    <property type="entry name" value="HisKA"/>
    <property type="match status" value="1"/>
</dbReference>
<evidence type="ECO:0000313" key="18">
    <source>
        <dbReference type="EMBL" id="XDV00916.1"/>
    </source>
</evidence>
<dbReference type="Gene3D" id="3.40.50.2300">
    <property type="match status" value="1"/>
</dbReference>
<evidence type="ECO:0000259" key="15">
    <source>
        <dbReference type="PROSITE" id="PS50110"/>
    </source>
</evidence>
<dbReference type="PROSITE" id="PS50110">
    <property type="entry name" value="RESPONSE_REGULATORY"/>
    <property type="match status" value="1"/>
</dbReference>
<evidence type="ECO:0000256" key="2">
    <source>
        <dbReference type="ARBA" id="ARBA00004651"/>
    </source>
</evidence>
<dbReference type="InterPro" id="IPR036641">
    <property type="entry name" value="HPT_dom_sf"/>
</dbReference>
<dbReference type="CDD" id="cd17546">
    <property type="entry name" value="REC_hyHK_CKI1_RcsC-like"/>
    <property type="match status" value="1"/>
</dbReference>
<reference evidence="18" key="1">
    <citation type="submission" date="2024-07" db="EMBL/GenBank/DDBJ databases">
        <authorList>
            <person name="Biller S.J."/>
        </authorList>
    </citation>
    <scope>NUCLEOTIDE SEQUENCE</scope>
    <source>
        <strain evidence="18">WC2429</strain>
    </source>
</reference>
<evidence type="ECO:0000256" key="1">
    <source>
        <dbReference type="ARBA" id="ARBA00000085"/>
    </source>
</evidence>
<dbReference type="PROSITE" id="PS50112">
    <property type="entry name" value="PAS"/>
    <property type="match status" value="2"/>
</dbReference>
<dbReference type="CDD" id="cd00082">
    <property type="entry name" value="HisKA"/>
    <property type="match status" value="1"/>
</dbReference>
<evidence type="ECO:0000256" key="5">
    <source>
        <dbReference type="ARBA" id="ARBA00022553"/>
    </source>
</evidence>
<feature type="transmembrane region" description="Helical" evidence="13">
    <location>
        <begin position="12"/>
        <end position="29"/>
    </location>
</feature>
<dbReference type="InterPro" id="IPR004358">
    <property type="entry name" value="Sig_transdc_His_kin-like_C"/>
</dbReference>
<dbReference type="CDD" id="cd16922">
    <property type="entry name" value="HATPase_EvgS-ArcB-TorS-like"/>
    <property type="match status" value="1"/>
</dbReference>
<evidence type="ECO:0000256" key="10">
    <source>
        <dbReference type="ARBA" id="ARBA00023012"/>
    </source>
</evidence>
<dbReference type="Pfam" id="PF00072">
    <property type="entry name" value="Response_reg"/>
    <property type="match status" value="1"/>
</dbReference>
<dbReference type="Pfam" id="PF00512">
    <property type="entry name" value="HisKA"/>
    <property type="match status" value="1"/>
</dbReference>
<dbReference type="InterPro" id="IPR035965">
    <property type="entry name" value="PAS-like_dom_sf"/>
</dbReference>
<dbReference type="SMART" id="SM00448">
    <property type="entry name" value="REC"/>
    <property type="match status" value="1"/>
</dbReference>
<dbReference type="Gene3D" id="3.30.565.10">
    <property type="entry name" value="Histidine kinase-like ATPase, C-terminal domain"/>
    <property type="match status" value="1"/>
</dbReference>
<dbReference type="Pfam" id="PF00989">
    <property type="entry name" value="PAS"/>
    <property type="match status" value="2"/>
</dbReference>
<dbReference type="AlphaFoldDB" id="A0AB39WG04"/>
<keyword evidence="5 12" id="KW-0597">Phosphoprotein</keyword>
<evidence type="ECO:0000259" key="14">
    <source>
        <dbReference type="PROSITE" id="PS50109"/>
    </source>
</evidence>
<comment type="catalytic activity">
    <reaction evidence="1">
        <text>ATP + protein L-histidine = ADP + protein N-phospho-L-histidine.</text>
        <dbReference type="EC" id="2.7.13.3"/>
    </reaction>
</comment>
<evidence type="ECO:0000259" key="16">
    <source>
        <dbReference type="PROSITE" id="PS50112"/>
    </source>
</evidence>
<evidence type="ECO:0000256" key="4">
    <source>
        <dbReference type="ARBA" id="ARBA00022475"/>
    </source>
</evidence>
<feature type="domain" description="Histidine kinase" evidence="14">
    <location>
        <begin position="687"/>
        <end position="908"/>
    </location>
</feature>
<keyword evidence="7" id="KW-0547">Nucleotide-binding</keyword>
<dbReference type="SUPFAM" id="SSF55785">
    <property type="entry name" value="PYP-like sensor domain (PAS domain)"/>
    <property type="match status" value="2"/>
</dbReference>
<proteinExistence type="predicted"/>
<evidence type="ECO:0000256" key="12">
    <source>
        <dbReference type="PROSITE-ProRule" id="PRU00169"/>
    </source>
</evidence>
<dbReference type="InterPro" id="IPR011006">
    <property type="entry name" value="CheY-like_superfamily"/>
</dbReference>
<organism evidence="18">
    <name type="scientific">Flavobacterium sp. WC2429</name>
    <dbReference type="NCBI Taxonomy" id="3234140"/>
    <lineage>
        <taxon>Bacteria</taxon>
        <taxon>Pseudomonadati</taxon>
        <taxon>Bacteroidota</taxon>
        <taxon>Flavobacteriia</taxon>
        <taxon>Flavobacteriales</taxon>
        <taxon>Flavobacteriaceae</taxon>
        <taxon>Flavobacterium</taxon>
    </lineage>
</organism>
<dbReference type="PANTHER" id="PTHR45339:SF1">
    <property type="entry name" value="HYBRID SIGNAL TRANSDUCTION HISTIDINE KINASE J"/>
    <property type="match status" value="1"/>
</dbReference>
<evidence type="ECO:0000256" key="6">
    <source>
        <dbReference type="ARBA" id="ARBA00022692"/>
    </source>
</evidence>
<feature type="domain" description="PAC" evidence="17">
    <location>
        <begin position="596"/>
        <end position="648"/>
    </location>
</feature>
<dbReference type="PROSITE" id="PS50113">
    <property type="entry name" value="PAC"/>
    <property type="match status" value="2"/>
</dbReference>
<dbReference type="PROSITE" id="PS50109">
    <property type="entry name" value="HIS_KIN"/>
    <property type="match status" value="1"/>
</dbReference>
<dbReference type="CDD" id="cd00130">
    <property type="entry name" value="PAS"/>
    <property type="match status" value="2"/>
</dbReference>
<keyword evidence="6 13" id="KW-0812">Transmembrane</keyword>
<dbReference type="EC" id="2.7.13.3" evidence="3"/>
<keyword evidence="8" id="KW-0067">ATP-binding</keyword>
<dbReference type="Gene3D" id="3.30.450.20">
    <property type="entry name" value="PAS domain"/>
    <property type="match status" value="2"/>
</dbReference>